<name>A0A2Z7A1Q4_9LAMI</name>
<protein>
    <submittedName>
        <fullName evidence="2">Uncharacterized protein</fullName>
    </submittedName>
</protein>
<evidence type="ECO:0000313" key="2">
    <source>
        <dbReference type="EMBL" id="KZT76878.1"/>
    </source>
</evidence>
<feature type="region of interest" description="Disordered" evidence="1">
    <location>
        <begin position="1"/>
        <end position="36"/>
    </location>
</feature>
<accession>A0A2Z7A1Q4</accession>
<dbReference type="EMBL" id="KV085675">
    <property type="protein sequence ID" value="KZT76878.1"/>
    <property type="molecule type" value="Genomic_DNA"/>
</dbReference>
<sequence length="129" mass="14810">MKKLWWQRRTKVPWADSDSDESSSGASSSSDSEDEVQYLMADDTKEVFDFSNPEFTREDLVTALKEMVLEYKKLSQSFKEFKAEEESCATSTELANSSAMQATLSRLEKRECRVKKEVREDSLRESAIS</sequence>
<keyword evidence="3" id="KW-1185">Reference proteome</keyword>
<organism evidence="2 3">
    <name type="scientific">Dorcoceras hygrometricum</name>
    <dbReference type="NCBI Taxonomy" id="472368"/>
    <lineage>
        <taxon>Eukaryota</taxon>
        <taxon>Viridiplantae</taxon>
        <taxon>Streptophyta</taxon>
        <taxon>Embryophyta</taxon>
        <taxon>Tracheophyta</taxon>
        <taxon>Spermatophyta</taxon>
        <taxon>Magnoliopsida</taxon>
        <taxon>eudicotyledons</taxon>
        <taxon>Gunneridae</taxon>
        <taxon>Pentapetalae</taxon>
        <taxon>asterids</taxon>
        <taxon>lamiids</taxon>
        <taxon>Lamiales</taxon>
        <taxon>Gesneriaceae</taxon>
        <taxon>Didymocarpoideae</taxon>
        <taxon>Trichosporeae</taxon>
        <taxon>Loxocarpinae</taxon>
        <taxon>Dorcoceras</taxon>
    </lineage>
</organism>
<evidence type="ECO:0000256" key="1">
    <source>
        <dbReference type="SAM" id="MobiDB-lite"/>
    </source>
</evidence>
<dbReference type="AlphaFoldDB" id="A0A2Z7A1Q4"/>
<proteinExistence type="predicted"/>
<evidence type="ECO:0000313" key="3">
    <source>
        <dbReference type="Proteomes" id="UP000250235"/>
    </source>
</evidence>
<feature type="compositionally biased region" description="Basic residues" evidence="1">
    <location>
        <begin position="1"/>
        <end position="11"/>
    </location>
</feature>
<reference evidence="2 3" key="1">
    <citation type="journal article" date="2015" name="Proc. Natl. Acad. Sci. U.S.A.">
        <title>The resurrection genome of Boea hygrometrica: A blueprint for survival of dehydration.</title>
        <authorList>
            <person name="Xiao L."/>
            <person name="Yang G."/>
            <person name="Zhang L."/>
            <person name="Yang X."/>
            <person name="Zhao S."/>
            <person name="Ji Z."/>
            <person name="Zhou Q."/>
            <person name="Hu M."/>
            <person name="Wang Y."/>
            <person name="Chen M."/>
            <person name="Xu Y."/>
            <person name="Jin H."/>
            <person name="Xiao X."/>
            <person name="Hu G."/>
            <person name="Bao F."/>
            <person name="Hu Y."/>
            <person name="Wan P."/>
            <person name="Li L."/>
            <person name="Deng X."/>
            <person name="Kuang T."/>
            <person name="Xiang C."/>
            <person name="Zhu J.K."/>
            <person name="Oliver M.J."/>
            <person name="He Y."/>
        </authorList>
    </citation>
    <scope>NUCLEOTIDE SEQUENCE [LARGE SCALE GENOMIC DNA]</scope>
    <source>
        <strain evidence="3">cv. XS01</strain>
    </source>
</reference>
<dbReference type="Proteomes" id="UP000250235">
    <property type="component" value="Unassembled WGS sequence"/>
</dbReference>
<gene>
    <name evidence="2" type="ORF">F511_46097</name>
</gene>